<dbReference type="PROSITE" id="PS50088">
    <property type="entry name" value="ANK_REPEAT"/>
    <property type="match status" value="4"/>
</dbReference>
<dbReference type="InterPro" id="IPR002110">
    <property type="entry name" value="Ankyrin_rpt"/>
</dbReference>
<feature type="repeat" description="ANK" evidence="3">
    <location>
        <begin position="96"/>
        <end position="128"/>
    </location>
</feature>
<reference evidence="4 5" key="1">
    <citation type="submission" date="2022-12" db="EMBL/GenBank/DDBJ databases">
        <title>Draft genome sequence of Paenibacillus sp. dW9.</title>
        <authorList>
            <person name="Choi E.-W."/>
            <person name="Kim D.-U."/>
        </authorList>
    </citation>
    <scope>NUCLEOTIDE SEQUENCE [LARGE SCALE GENOMIC DNA]</scope>
    <source>
        <strain evidence="5">dW9</strain>
    </source>
</reference>
<protein>
    <submittedName>
        <fullName evidence="4">Ankyrin repeat domain-containing protein</fullName>
    </submittedName>
</protein>
<dbReference type="PANTHER" id="PTHR24171">
    <property type="entry name" value="ANKYRIN REPEAT DOMAIN-CONTAINING PROTEIN 39-RELATED"/>
    <property type="match status" value="1"/>
</dbReference>
<dbReference type="EMBL" id="JAQAGZ010000001">
    <property type="protein sequence ID" value="MCZ8511288.1"/>
    <property type="molecule type" value="Genomic_DNA"/>
</dbReference>
<organism evidence="4 5">
    <name type="scientific">Paenibacillus gyeongsangnamensis</name>
    <dbReference type="NCBI Taxonomy" id="3388067"/>
    <lineage>
        <taxon>Bacteria</taxon>
        <taxon>Bacillati</taxon>
        <taxon>Bacillota</taxon>
        <taxon>Bacilli</taxon>
        <taxon>Bacillales</taxon>
        <taxon>Paenibacillaceae</taxon>
        <taxon>Paenibacillus</taxon>
    </lineage>
</organism>
<dbReference type="Proteomes" id="UP001527882">
    <property type="component" value="Unassembled WGS sequence"/>
</dbReference>
<gene>
    <name evidence="4" type="ORF">O9H85_02290</name>
</gene>
<evidence type="ECO:0000256" key="1">
    <source>
        <dbReference type="ARBA" id="ARBA00022737"/>
    </source>
</evidence>
<keyword evidence="2 3" id="KW-0040">ANK repeat</keyword>
<evidence type="ECO:0000256" key="2">
    <source>
        <dbReference type="ARBA" id="ARBA00023043"/>
    </source>
</evidence>
<dbReference type="SMART" id="SM00248">
    <property type="entry name" value="ANK"/>
    <property type="match status" value="4"/>
</dbReference>
<dbReference type="Gene3D" id="1.25.40.20">
    <property type="entry name" value="Ankyrin repeat-containing domain"/>
    <property type="match status" value="2"/>
</dbReference>
<dbReference type="RefSeq" id="WP_269879648.1">
    <property type="nucleotide sequence ID" value="NZ_JAQAGZ010000001.1"/>
</dbReference>
<feature type="repeat" description="ANK" evidence="3">
    <location>
        <begin position="131"/>
        <end position="163"/>
    </location>
</feature>
<dbReference type="PANTHER" id="PTHR24171:SF10">
    <property type="entry name" value="ANKYRIN REPEAT DOMAIN-CONTAINING PROTEIN 29-LIKE"/>
    <property type="match status" value="1"/>
</dbReference>
<dbReference type="SUPFAM" id="SSF48403">
    <property type="entry name" value="Ankyrin repeat"/>
    <property type="match status" value="1"/>
</dbReference>
<feature type="repeat" description="ANK" evidence="3">
    <location>
        <begin position="164"/>
        <end position="196"/>
    </location>
</feature>
<comment type="caution">
    <text evidence="4">The sequence shown here is derived from an EMBL/GenBank/DDBJ whole genome shotgun (WGS) entry which is preliminary data.</text>
</comment>
<accession>A0ABT4Q3A1</accession>
<evidence type="ECO:0000313" key="5">
    <source>
        <dbReference type="Proteomes" id="UP001527882"/>
    </source>
</evidence>
<keyword evidence="1" id="KW-0677">Repeat</keyword>
<name>A0ABT4Q3A1_9BACL</name>
<keyword evidence="5" id="KW-1185">Reference proteome</keyword>
<evidence type="ECO:0000313" key="4">
    <source>
        <dbReference type="EMBL" id="MCZ8511288.1"/>
    </source>
</evidence>
<dbReference type="InterPro" id="IPR036770">
    <property type="entry name" value="Ankyrin_rpt-contain_sf"/>
</dbReference>
<evidence type="ECO:0000256" key="3">
    <source>
        <dbReference type="PROSITE-ProRule" id="PRU00023"/>
    </source>
</evidence>
<feature type="repeat" description="ANK" evidence="3">
    <location>
        <begin position="38"/>
        <end position="70"/>
    </location>
</feature>
<dbReference type="PROSITE" id="PS50297">
    <property type="entry name" value="ANK_REP_REGION"/>
    <property type="match status" value="3"/>
</dbReference>
<proteinExistence type="predicted"/>
<dbReference type="PRINTS" id="PR01415">
    <property type="entry name" value="ANKYRIN"/>
</dbReference>
<dbReference type="Pfam" id="PF13857">
    <property type="entry name" value="Ank_5"/>
    <property type="match status" value="1"/>
</dbReference>
<sequence length="218" mass="23127">MNVDILNALEDAIKKRDAEAVRAQLDEHPGLLNAVLADGSRPVLLAQYYGAGDVVQLLLELGAELNVFEAAAVGRLDAVRDRLAEAPELVHAWSHDGFSSLGLAAFFGREDVAAELLARGAVANAASQNAMRVAPLHSAAAGRHAALARMLIEHGADVNARQQAGWTPLHSAAHNGQAELVRLLLERGADLRAANDQGQTPLDLARERSHTELEALLG</sequence>